<dbReference type="InterPro" id="IPR013762">
    <property type="entry name" value="Integrase-like_cat_sf"/>
</dbReference>
<dbReference type="Gene3D" id="1.10.443.10">
    <property type="entry name" value="Intergrase catalytic core"/>
    <property type="match status" value="1"/>
</dbReference>
<dbReference type="InterPro" id="IPR011010">
    <property type="entry name" value="DNA_brk_join_enz"/>
</dbReference>
<name>A0A9X9I5J5_NEISU</name>
<dbReference type="Pfam" id="PF00589">
    <property type="entry name" value="Phage_integrase"/>
    <property type="match status" value="1"/>
</dbReference>
<dbReference type="GO" id="GO:0006310">
    <property type="term" value="P:DNA recombination"/>
    <property type="evidence" value="ECO:0007669"/>
    <property type="project" value="UniProtKB-KW"/>
</dbReference>
<dbReference type="SUPFAM" id="SSF56349">
    <property type="entry name" value="DNA breaking-rejoining enzymes"/>
    <property type="match status" value="1"/>
</dbReference>
<evidence type="ECO:0000313" key="5">
    <source>
        <dbReference type="EMBL" id="UTG75556.1"/>
    </source>
</evidence>
<gene>
    <name evidence="5" type="ORF">KCG53_10820</name>
</gene>
<dbReference type="AlphaFoldDB" id="A0A9X9I5J5"/>
<dbReference type="PROSITE" id="PS51898">
    <property type="entry name" value="TYR_RECOMBINASE"/>
    <property type="match status" value="1"/>
</dbReference>
<accession>A0A9X9I5J5</accession>
<keyword evidence="3" id="KW-0233">DNA recombination</keyword>
<dbReference type="Proteomes" id="UP001057336">
    <property type="component" value="Chromosome"/>
</dbReference>
<proteinExistence type="inferred from homology"/>
<dbReference type="GO" id="GO:0015074">
    <property type="term" value="P:DNA integration"/>
    <property type="evidence" value="ECO:0007669"/>
    <property type="project" value="UniProtKB-KW"/>
</dbReference>
<evidence type="ECO:0000313" key="6">
    <source>
        <dbReference type="Proteomes" id="UP001057336"/>
    </source>
</evidence>
<dbReference type="PANTHER" id="PTHR30629:SF2">
    <property type="entry name" value="PROPHAGE INTEGRASE INTS-RELATED"/>
    <property type="match status" value="1"/>
</dbReference>
<dbReference type="EMBL" id="CP073118">
    <property type="protein sequence ID" value="UTG75556.1"/>
    <property type="molecule type" value="Genomic_DNA"/>
</dbReference>
<dbReference type="PANTHER" id="PTHR30629">
    <property type="entry name" value="PROPHAGE INTEGRASE"/>
    <property type="match status" value="1"/>
</dbReference>
<protein>
    <submittedName>
        <fullName evidence="5">Tyrosine-type recombinase/integrase</fullName>
    </submittedName>
</protein>
<reference evidence="5" key="1">
    <citation type="submission" date="2021-04" db="EMBL/GenBank/DDBJ databases">
        <title>Characterizing Neisseria spp. as novel respiratory pathobionts in bronchiectasis.</title>
        <authorList>
            <person name="Li L."/>
            <person name="Mac Aogain M."/>
            <person name="Xu T."/>
            <person name="Jaggi T.K."/>
            <person name="Chan L.Y."/>
            <person name="Keir H.R."/>
            <person name="Dicker A.J."/>
            <person name="Qu J."/>
            <person name="Liu Y."/>
            <person name="Chen H.S."/>
            <person name="Koh M.S."/>
            <person name="Ong T.H."/>
            <person name="Lim A.Y.H."/>
            <person name="Abisheganaden J."/>
            <person name="Low T.B."/>
            <person name="Oliver B.G."/>
            <person name="Tan N.S."/>
            <person name="Fang M."/>
            <person name="Chalmers J.D."/>
            <person name="Chotirmall S.H."/>
        </authorList>
    </citation>
    <scope>NUCLEOTIDE SEQUENCE</scope>
    <source>
        <strain evidence="5">CG0073</strain>
    </source>
</reference>
<keyword evidence="2" id="KW-0229">DNA integration</keyword>
<feature type="domain" description="Tyr recombinase" evidence="4">
    <location>
        <begin position="1"/>
        <end position="165"/>
    </location>
</feature>
<organism evidence="5 6">
    <name type="scientific">Neisseria subflava</name>
    <dbReference type="NCBI Taxonomy" id="28449"/>
    <lineage>
        <taxon>Bacteria</taxon>
        <taxon>Pseudomonadati</taxon>
        <taxon>Pseudomonadota</taxon>
        <taxon>Betaproteobacteria</taxon>
        <taxon>Neisseriales</taxon>
        <taxon>Neisseriaceae</taxon>
        <taxon>Neisseria</taxon>
    </lineage>
</organism>
<dbReference type="InterPro" id="IPR050808">
    <property type="entry name" value="Phage_Integrase"/>
</dbReference>
<comment type="similarity">
    <text evidence="1">Belongs to the 'phage' integrase family.</text>
</comment>
<evidence type="ECO:0000256" key="2">
    <source>
        <dbReference type="ARBA" id="ARBA00022908"/>
    </source>
</evidence>
<dbReference type="GO" id="GO:0003677">
    <property type="term" value="F:DNA binding"/>
    <property type="evidence" value="ECO:0007669"/>
    <property type="project" value="InterPro"/>
</dbReference>
<evidence type="ECO:0000259" key="4">
    <source>
        <dbReference type="PROSITE" id="PS51898"/>
    </source>
</evidence>
<evidence type="ECO:0000256" key="3">
    <source>
        <dbReference type="ARBA" id="ARBA00023172"/>
    </source>
</evidence>
<evidence type="ECO:0000256" key="1">
    <source>
        <dbReference type="ARBA" id="ARBA00008857"/>
    </source>
</evidence>
<sequence length="200" mass="22949">MLTALIAPRSGSIVASRWENVDLDRKVWLMPGEDMKMRNDFLIPLSDWSVALLSELREVTGRHEFVFPAMRDDSVSGTVGVKLGHQAIKRCGYDGRHAGKSNATMHGFRHLMTNICLVNSKDILTMDLALGHVSKSALKRAGFSSLPHYLTAQEFRFNERRELAQWYSDYLRRYYDQAVARLHGEGITDFFGNWKMFYQD</sequence>
<dbReference type="InterPro" id="IPR002104">
    <property type="entry name" value="Integrase_catalytic"/>
</dbReference>